<accession>A0A1M7GQC9</accession>
<dbReference type="STRING" id="337701.SAMN05444398_11131"/>
<evidence type="ECO:0000256" key="1">
    <source>
        <dbReference type="SAM" id="Phobius"/>
    </source>
</evidence>
<reference evidence="3 4" key="1">
    <citation type="submission" date="2016-11" db="EMBL/GenBank/DDBJ databases">
        <authorList>
            <person name="Jaros S."/>
            <person name="Januszkiewicz K."/>
            <person name="Wedrychowicz H."/>
        </authorList>
    </citation>
    <scope>NUCLEOTIDE SEQUENCE [LARGE SCALE GENOMIC DNA]</scope>
    <source>
        <strain evidence="3 4">DSM 29589</strain>
    </source>
</reference>
<keyword evidence="1" id="KW-1133">Transmembrane helix</keyword>
<sequence>MAQAKSNSPQNDIEQLSEQISTLRADIATISETLYDLGRSSGDAAIDGARRKAVDLREEGERQLRAARHHAEEMGQQATDAVRAQPAAAVGIAVGVGFLLGFMTGRK</sequence>
<keyword evidence="4" id="KW-1185">Reference proteome</keyword>
<evidence type="ECO:0000259" key="2">
    <source>
        <dbReference type="Pfam" id="PF19029"/>
    </source>
</evidence>
<feature type="transmembrane region" description="Helical" evidence="1">
    <location>
        <begin position="84"/>
        <end position="103"/>
    </location>
</feature>
<dbReference type="OrthoDB" id="7745075at2"/>
<proteinExistence type="predicted"/>
<keyword evidence="1" id="KW-0472">Membrane</keyword>
<keyword evidence="1" id="KW-0812">Transmembrane</keyword>
<dbReference type="Pfam" id="PF19029">
    <property type="entry name" value="DUF883_C"/>
    <property type="match status" value="1"/>
</dbReference>
<evidence type="ECO:0000313" key="4">
    <source>
        <dbReference type="Proteomes" id="UP000183974"/>
    </source>
</evidence>
<protein>
    <submittedName>
        <fullName evidence="3">Membrane-anchored ribosome-binding protein, inhibits growth in stationary phase, ElaB/YqjD/DUF883 family</fullName>
    </submittedName>
</protein>
<dbReference type="Proteomes" id="UP000183974">
    <property type="component" value="Unassembled WGS sequence"/>
</dbReference>
<dbReference type="AlphaFoldDB" id="A0A1M7GQC9"/>
<name>A0A1M7GQC9_9RHOB</name>
<dbReference type="EMBL" id="FRBR01000011">
    <property type="protein sequence ID" value="SHM18087.1"/>
    <property type="molecule type" value="Genomic_DNA"/>
</dbReference>
<evidence type="ECO:0000313" key="3">
    <source>
        <dbReference type="EMBL" id="SHM18087.1"/>
    </source>
</evidence>
<dbReference type="RefSeq" id="WP_073035874.1">
    <property type="nucleotide sequence ID" value="NZ_BMLR01000012.1"/>
</dbReference>
<gene>
    <name evidence="3" type="ORF">SAMN05444398_11131</name>
</gene>
<feature type="domain" description="DUF883" evidence="2">
    <location>
        <begin position="78"/>
        <end position="106"/>
    </location>
</feature>
<dbReference type="InterPro" id="IPR043605">
    <property type="entry name" value="DUF883_C"/>
</dbReference>
<organism evidence="3 4">
    <name type="scientific">Roseovarius pacificus</name>
    <dbReference type="NCBI Taxonomy" id="337701"/>
    <lineage>
        <taxon>Bacteria</taxon>
        <taxon>Pseudomonadati</taxon>
        <taxon>Pseudomonadota</taxon>
        <taxon>Alphaproteobacteria</taxon>
        <taxon>Rhodobacterales</taxon>
        <taxon>Roseobacteraceae</taxon>
        <taxon>Roseovarius</taxon>
    </lineage>
</organism>